<keyword evidence="1" id="KW-0963">Cytoplasm</keyword>
<dbReference type="PANTHER" id="PTHR20426:SF0">
    <property type="entry name" value="18S RRNA AMINOCARBOXYPROPYLTRANSFERASE"/>
    <property type="match status" value="1"/>
</dbReference>
<dbReference type="Pfam" id="PF04068">
    <property type="entry name" value="Fer4_RLI"/>
    <property type="match status" value="1"/>
</dbReference>
<feature type="compositionally biased region" description="Polar residues" evidence="7">
    <location>
        <begin position="313"/>
        <end position="322"/>
    </location>
</feature>
<feature type="compositionally biased region" description="Basic and acidic residues" evidence="7">
    <location>
        <begin position="302"/>
        <end position="312"/>
    </location>
</feature>
<dbReference type="PANTHER" id="PTHR20426">
    <property type="entry name" value="RIBOSOME BIOGENESIS PROTEIN TSR3 HOMOLOG"/>
    <property type="match status" value="1"/>
</dbReference>
<evidence type="ECO:0000256" key="6">
    <source>
        <dbReference type="HAMAP-Rule" id="MF_03146"/>
    </source>
</evidence>
<sequence>MPGKHKHGNKHIASSNKRNQQRHKKYGEDRFSQDLRDSLDDTEDPTGHVKFPFPVAMWDLEHCDPKKCSGKKLSRLGYVKTLRLQQRFSGIILTPMGTRCVSPEDRQIITDHGLAVVDCSWAKLQSTPFSQMRGGHPRLLPYLVAANPINYGKPCTLSCVEAYAATLYICGYKDLGSSLLKQFKWGKTFFEINQDVLDMYAACKDGSEVVKAQQEYLEKIMAEDKERVDEDPFDIDLSKEHFNPNRDFPPSSSESEEDEEEEEEGKEEDDEGNDPITFNEDVQKCGCAGTIEEKILPAGTDSDERKYNDTLENRLQQDTPSTDAALDTSKDSSQEAMGSGAVGRISSDPH</sequence>
<evidence type="ECO:0000256" key="2">
    <source>
        <dbReference type="ARBA" id="ARBA00022517"/>
    </source>
</evidence>
<feature type="binding site" evidence="6">
    <location>
        <position position="69"/>
    </location>
    <ligand>
        <name>S-adenosyl-L-methionine</name>
        <dbReference type="ChEBI" id="CHEBI:59789"/>
    </ligand>
</feature>
<feature type="domain" description="16S/18S rRNA aminocarboxypropyltransferase Tsr3 C-terminal" evidence="8">
    <location>
        <begin position="91"/>
        <end position="217"/>
    </location>
</feature>
<dbReference type="STRING" id="7574.A0A1S3JPI0"/>
<feature type="binding site" evidence="6">
    <location>
        <position position="140"/>
    </location>
    <ligand>
        <name>S-adenosyl-L-methionine</name>
        <dbReference type="ChEBI" id="CHEBI:59789"/>
    </ligand>
</feature>
<evidence type="ECO:0000256" key="5">
    <source>
        <dbReference type="ARBA" id="ARBA00022691"/>
    </source>
</evidence>
<dbReference type="OrthoDB" id="10262062at2759"/>
<keyword evidence="5 6" id="KW-0949">S-adenosyl-L-methionine</keyword>
<feature type="compositionally biased region" description="Acidic residues" evidence="7">
    <location>
        <begin position="254"/>
        <end position="273"/>
    </location>
</feature>
<dbReference type="Proteomes" id="UP000085678">
    <property type="component" value="Unplaced"/>
</dbReference>
<feature type="compositionally biased region" description="Basic and acidic residues" evidence="7">
    <location>
        <begin position="26"/>
        <end position="39"/>
    </location>
</feature>
<evidence type="ECO:0000313" key="11">
    <source>
        <dbReference type="RefSeq" id="XP_013412257.1"/>
    </source>
</evidence>
<keyword evidence="10" id="KW-1185">Reference proteome</keyword>
<dbReference type="EC" id="2.5.1.157" evidence="6"/>
<feature type="compositionally biased region" description="Basic residues" evidence="7">
    <location>
        <begin position="1"/>
        <end position="10"/>
    </location>
</feature>
<evidence type="ECO:0000256" key="7">
    <source>
        <dbReference type="SAM" id="MobiDB-lite"/>
    </source>
</evidence>
<dbReference type="GeneID" id="106175001"/>
<evidence type="ECO:0000256" key="4">
    <source>
        <dbReference type="ARBA" id="ARBA00022679"/>
    </source>
</evidence>
<dbReference type="InterPro" id="IPR022968">
    <property type="entry name" value="Tsr3-like"/>
</dbReference>
<dbReference type="InterPro" id="IPR007209">
    <property type="entry name" value="RNaseL-inhib-like_metal-bd_dom"/>
</dbReference>
<reference evidence="11" key="1">
    <citation type="submission" date="2025-08" db="UniProtKB">
        <authorList>
            <consortium name="RefSeq"/>
        </authorList>
    </citation>
    <scope>IDENTIFICATION</scope>
    <source>
        <tissue evidence="11">Gonads</tissue>
    </source>
</reference>
<dbReference type="Pfam" id="PF04034">
    <property type="entry name" value="Ribo_biogen_C"/>
    <property type="match status" value="1"/>
</dbReference>
<name>A0A1S3JPI0_LINAN</name>
<evidence type="ECO:0000259" key="8">
    <source>
        <dbReference type="Pfam" id="PF04034"/>
    </source>
</evidence>
<dbReference type="InterPro" id="IPR007177">
    <property type="entry name" value="Tsr3_C"/>
</dbReference>
<organism evidence="10 11">
    <name type="scientific">Lingula anatina</name>
    <name type="common">Brachiopod</name>
    <name type="synonym">Lingula unguis</name>
    <dbReference type="NCBI Taxonomy" id="7574"/>
    <lineage>
        <taxon>Eukaryota</taxon>
        <taxon>Metazoa</taxon>
        <taxon>Spiralia</taxon>
        <taxon>Lophotrochozoa</taxon>
        <taxon>Brachiopoda</taxon>
        <taxon>Linguliformea</taxon>
        <taxon>Lingulata</taxon>
        <taxon>Lingulida</taxon>
        <taxon>Linguloidea</taxon>
        <taxon>Lingulidae</taxon>
        <taxon>Lingula</taxon>
    </lineage>
</organism>
<protein>
    <recommendedName>
        <fullName evidence="6">18S rRNA aminocarboxypropyltransferase</fullName>
        <ecNumber evidence="6">2.5.1.157</ecNumber>
    </recommendedName>
</protein>
<keyword evidence="2 6" id="KW-0690">Ribosome biogenesis</keyword>
<dbReference type="GO" id="GO:1904047">
    <property type="term" value="F:S-adenosyl-L-methionine binding"/>
    <property type="evidence" value="ECO:0007669"/>
    <property type="project" value="UniProtKB-UniRule"/>
</dbReference>
<evidence type="ECO:0000259" key="9">
    <source>
        <dbReference type="Pfam" id="PF04068"/>
    </source>
</evidence>
<dbReference type="NCBIfam" id="NF002621">
    <property type="entry name" value="PRK02287.1"/>
    <property type="match status" value="1"/>
</dbReference>
<comment type="catalytic activity">
    <reaction evidence="6">
        <text>an N(1)-methylpseudouridine in rRNA + S-adenosyl-L-methionine = N(1)-methyl-N(3)-[(3S)-3-amino-3-carboxypropyl]pseudouridine in rRNA + S-methyl-5'-thioadenosine + H(+)</text>
        <dbReference type="Rhea" id="RHEA:63296"/>
        <dbReference type="Rhea" id="RHEA-COMP:11634"/>
        <dbReference type="Rhea" id="RHEA-COMP:16310"/>
        <dbReference type="ChEBI" id="CHEBI:15378"/>
        <dbReference type="ChEBI" id="CHEBI:17509"/>
        <dbReference type="ChEBI" id="CHEBI:59789"/>
        <dbReference type="ChEBI" id="CHEBI:74890"/>
        <dbReference type="ChEBI" id="CHEBI:146234"/>
        <dbReference type="EC" id="2.5.1.157"/>
    </reaction>
</comment>
<dbReference type="GO" id="GO:0000455">
    <property type="term" value="P:enzyme-directed rRNA pseudouridine synthesis"/>
    <property type="evidence" value="ECO:0007669"/>
    <property type="project" value="UniProtKB-UniRule"/>
</dbReference>
<feature type="binding site" evidence="6">
    <location>
        <position position="117"/>
    </location>
    <ligand>
        <name>S-adenosyl-L-methionine</name>
        <dbReference type="ChEBI" id="CHEBI:59789"/>
    </ligand>
</feature>
<gene>
    <name evidence="11" type="primary">LOC106175001</name>
</gene>
<comment type="similarity">
    <text evidence="6">Belongs to the TDD superfamily. TSR3 family.</text>
</comment>
<comment type="caution">
    <text evidence="6">Lacks conserved residue(s) required for the propagation of feature annotation.</text>
</comment>
<accession>A0A1S3JPI0</accession>
<evidence type="ECO:0000313" key="10">
    <source>
        <dbReference type="Proteomes" id="UP000085678"/>
    </source>
</evidence>
<dbReference type="RefSeq" id="XP_013412257.1">
    <property type="nucleotide sequence ID" value="XM_013556803.1"/>
</dbReference>
<evidence type="ECO:0000256" key="3">
    <source>
        <dbReference type="ARBA" id="ARBA00022552"/>
    </source>
</evidence>
<dbReference type="GO" id="GO:0030490">
    <property type="term" value="P:maturation of SSU-rRNA"/>
    <property type="evidence" value="ECO:0007669"/>
    <property type="project" value="TreeGrafter"/>
</dbReference>
<proteinExistence type="inferred from homology"/>
<dbReference type="GO" id="GO:0106388">
    <property type="term" value="F:rRNA small subunit aminocarboxypropyltransferase activity"/>
    <property type="evidence" value="ECO:0007669"/>
    <property type="project" value="UniProtKB-EC"/>
</dbReference>
<dbReference type="AlphaFoldDB" id="A0A1S3JPI0"/>
<dbReference type="FunCoup" id="A0A1S3JPI0">
    <property type="interactions" value="1108"/>
</dbReference>
<dbReference type="InParanoid" id="A0A1S3JPI0"/>
<feature type="region of interest" description="Disordered" evidence="7">
    <location>
        <begin position="236"/>
        <end position="350"/>
    </location>
</feature>
<dbReference type="HAMAP" id="MF_01116">
    <property type="entry name" value="TSR3"/>
    <property type="match status" value="1"/>
</dbReference>
<keyword evidence="4 6" id="KW-0808">Transferase</keyword>
<dbReference type="KEGG" id="lak:106175001"/>
<feature type="domain" description="RNase L inhibitor RLI-like possible metal-binding" evidence="9">
    <location>
        <begin position="54"/>
        <end position="87"/>
    </location>
</feature>
<feature type="region of interest" description="Disordered" evidence="7">
    <location>
        <begin position="1"/>
        <end position="43"/>
    </location>
</feature>
<keyword evidence="3 6" id="KW-0698">rRNA processing</keyword>
<comment type="function">
    <text evidence="6">Aminocarboxypropyltransferase that catalyzes the aminocarboxypropyl transfer on pseudouridine in 18S rRNA. It constitutes the last step in biosynthesis of the hypermodified N1-methyl-N3-(3-amino-3-carboxypropyl) pseudouridine (m1acp3-Psi).</text>
</comment>
<evidence type="ECO:0000256" key="1">
    <source>
        <dbReference type="ARBA" id="ARBA00022490"/>
    </source>
</evidence>